<protein>
    <submittedName>
        <fullName evidence="1">Uncharacterized protein</fullName>
    </submittedName>
</protein>
<evidence type="ECO:0000313" key="1">
    <source>
        <dbReference type="EMBL" id="PXF57495.1"/>
    </source>
</evidence>
<organism evidence="1 2">
    <name type="scientific">Candidatus Methanogaster sp</name>
    <dbReference type="NCBI Taxonomy" id="3386292"/>
    <lineage>
        <taxon>Archaea</taxon>
        <taxon>Methanobacteriati</taxon>
        <taxon>Methanobacteriota</taxon>
        <taxon>Stenosarchaea group</taxon>
        <taxon>Methanomicrobia</taxon>
        <taxon>Methanosarcinales</taxon>
        <taxon>ANME-2 cluster</taxon>
        <taxon>Candidatus Methanogasteraceae</taxon>
        <taxon>Candidatus Methanogaster</taxon>
    </lineage>
</organism>
<evidence type="ECO:0000313" key="2">
    <source>
        <dbReference type="Proteomes" id="UP000248329"/>
    </source>
</evidence>
<reference evidence="1" key="1">
    <citation type="submission" date="2018-01" db="EMBL/GenBank/DDBJ databases">
        <authorList>
            <person name="Krukenberg V."/>
        </authorList>
    </citation>
    <scope>NUCLEOTIDE SEQUENCE</scope>
    <source>
        <strain evidence="1">E20ANME2</strain>
    </source>
</reference>
<proteinExistence type="predicted"/>
<name>A0AC61KYW1_9EURY</name>
<dbReference type="EMBL" id="PQXF01000059">
    <property type="protein sequence ID" value="PXF57495.1"/>
    <property type="molecule type" value="Genomic_DNA"/>
</dbReference>
<dbReference type="Proteomes" id="UP000248329">
    <property type="component" value="Unassembled WGS sequence"/>
</dbReference>
<sequence>MERCSNPQNQAGTYSITTNSLTTGKHVISVVATDSESNTGFEELMITVKRTGPSVYFWTTRTMIKKGEDAIFTLSAVNPIGKPPMTVQLILKPPSGVSVTSSSFAKAGSGIYTCTQTIESGDNVRSIEVHLTGNEVGTHEIASEVCYQFDGSLKSPTRYETPTLIVEPDTRSSDSEFKTRELVVPGFGVMVAVMGLLAVYLWRKRR</sequence>
<accession>A0AC61KYW1</accession>
<gene>
    <name evidence="1" type="ORF">C4B59_15185</name>
</gene>
<comment type="caution">
    <text evidence="1">The sequence shown here is derived from an EMBL/GenBank/DDBJ whole genome shotgun (WGS) entry which is preliminary data.</text>
</comment>